<feature type="chain" id="PRO_5045897920" evidence="6">
    <location>
        <begin position="29"/>
        <end position="757"/>
    </location>
</feature>
<reference evidence="7 8" key="1">
    <citation type="submission" date="2023-02" db="EMBL/GenBank/DDBJ databases">
        <authorList>
            <person name="Mo P."/>
        </authorList>
    </citation>
    <scope>NUCLEOTIDE SEQUENCE [LARGE SCALE GENOMIC DNA]</scope>
    <source>
        <strain evidence="7 8">HUAS 3</strain>
    </source>
</reference>
<name>A0ABY7ZKS7_9ACTN</name>
<evidence type="ECO:0000313" key="7">
    <source>
        <dbReference type="EMBL" id="WDZ83051.1"/>
    </source>
</evidence>
<keyword evidence="4" id="KW-0326">Glycosidase</keyword>
<evidence type="ECO:0000256" key="5">
    <source>
        <dbReference type="SAM" id="MobiDB-lite"/>
    </source>
</evidence>
<dbReference type="SUPFAM" id="SSF75005">
    <property type="entry name" value="Arabinanase/levansucrase/invertase"/>
    <property type="match status" value="1"/>
</dbReference>
<dbReference type="CDD" id="cd18616">
    <property type="entry name" value="GH43_ABN-like"/>
    <property type="match status" value="1"/>
</dbReference>
<dbReference type="Gene3D" id="2.60.120.560">
    <property type="entry name" value="Exo-inulinase, domain 1"/>
    <property type="match status" value="1"/>
</dbReference>
<comment type="similarity">
    <text evidence="2">Belongs to the glycosyl hydrolase 43 family.</text>
</comment>
<keyword evidence="6" id="KW-0732">Signal</keyword>
<feature type="region of interest" description="Disordered" evidence="5">
    <location>
        <begin position="28"/>
        <end position="50"/>
    </location>
</feature>
<dbReference type="SUPFAM" id="SSF49899">
    <property type="entry name" value="Concanavalin A-like lectins/glucanases"/>
    <property type="match status" value="1"/>
</dbReference>
<proteinExistence type="inferred from homology"/>
<dbReference type="RefSeq" id="WP_275029443.1">
    <property type="nucleotide sequence ID" value="NZ_CP118615.1"/>
</dbReference>
<dbReference type="Gene3D" id="2.115.10.20">
    <property type="entry name" value="Glycosyl hydrolase domain, family 43"/>
    <property type="match status" value="1"/>
</dbReference>
<accession>A0ABY7ZKS7</accession>
<evidence type="ECO:0000256" key="4">
    <source>
        <dbReference type="ARBA" id="ARBA00023295"/>
    </source>
</evidence>
<dbReference type="InterPro" id="IPR006710">
    <property type="entry name" value="Glyco_hydro_43"/>
</dbReference>
<dbReference type="InterPro" id="IPR050727">
    <property type="entry name" value="GH43_arabinanases"/>
</dbReference>
<dbReference type="Gene3D" id="2.60.120.200">
    <property type="match status" value="1"/>
</dbReference>
<evidence type="ECO:0000256" key="2">
    <source>
        <dbReference type="ARBA" id="ARBA00009865"/>
    </source>
</evidence>
<evidence type="ECO:0000256" key="6">
    <source>
        <dbReference type="SAM" id="SignalP"/>
    </source>
</evidence>
<organism evidence="7 8">
    <name type="scientific">Micromonospora cathayae</name>
    <dbReference type="NCBI Taxonomy" id="3028804"/>
    <lineage>
        <taxon>Bacteria</taxon>
        <taxon>Bacillati</taxon>
        <taxon>Actinomycetota</taxon>
        <taxon>Actinomycetes</taxon>
        <taxon>Micromonosporales</taxon>
        <taxon>Micromonosporaceae</taxon>
        <taxon>Micromonospora</taxon>
    </lineage>
</organism>
<dbReference type="InterPro" id="IPR013320">
    <property type="entry name" value="ConA-like_dom_sf"/>
</dbReference>
<dbReference type="PANTHER" id="PTHR43301">
    <property type="entry name" value="ARABINAN ENDO-1,5-ALPHA-L-ARABINOSIDASE"/>
    <property type="match status" value="1"/>
</dbReference>
<keyword evidence="8" id="KW-1185">Reference proteome</keyword>
<dbReference type="InterPro" id="IPR023296">
    <property type="entry name" value="Glyco_hydro_beta-prop_sf"/>
</dbReference>
<sequence>MGHLRRGGACSAVLGLLLATTASAPALAAPDDRPLRPADTPTASGGQPARYANPLSASFADTFADPVIVRGPDGLWYAYGTTDPLREGEKTFHGIPMARSADLVDWTYVGDAFTPGQRPAYAAEGAGFWAPDVRWVDGRWVMYVTVTDTTVSPDGGDFAVGAATAPSPTGPWTFVDEPVVAPRPGGGGGWLWTIDPSQFTDVDGRHYLYYGSYYGGVSVTELTADGLRAVGEPTPVAIDNKFEGSYVLRHDGWYYLFASTANCCAGPATGYSVHVGRSRSPRGPFVDADGISLTASRAGGTPVLTQNGNRWIGVGHNGFLTDLSGQDWIVYHGIDRADPYLDEPFGINERPMLIDRLDWVGGWPVVNAGAGPSDGDRPAPVTTGKLDERFDRALPADWRRTGDWRVTGGAATGSGTLTSRPVLGGDVRVETDLRPADADTAGLTLGDRADVRVDVTAGRLVARTAGGRTAVAPLPAGFDPTHRHHLAVEVRGDRLTADLSPARLGDQLAEVSLRLDRPVTGPLGLAATGGTAGFDNVSVARLHRPVRQTVPEPRAGGLLKRYSDEFSDGLDAGWEWVRADPAATVRDGALHWPVQSADLTGTGNTAGVLLRDAPTGNYVVETKVTLDLGEETVRNYQQAGLVAYVDDDRFARLSQVAIWNTRQVEYGYELPFAGQPVYGGNIVGTPATTTWLRLAHRVDPATGEHEFRAGSSRDGRTWTWGGVWTFPADTTPRIGLVAHGGAEPAVTARFDYLRFHR</sequence>
<dbReference type="Proteomes" id="UP001219605">
    <property type="component" value="Chromosome"/>
</dbReference>
<dbReference type="Pfam" id="PF04616">
    <property type="entry name" value="Glyco_hydro_43"/>
    <property type="match status" value="1"/>
</dbReference>
<evidence type="ECO:0000256" key="3">
    <source>
        <dbReference type="ARBA" id="ARBA00022801"/>
    </source>
</evidence>
<evidence type="ECO:0000313" key="8">
    <source>
        <dbReference type="Proteomes" id="UP001219605"/>
    </source>
</evidence>
<comment type="pathway">
    <text evidence="1">Glycan metabolism; L-arabinan degradation.</text>
</comment>
<feature type="signal peptide" evidence="6">
    <location>
        <begin position="1"/>
        <end position="28"/>
    </location>
</feature>
<protein>
    <submittedName>
        <fullName evidence="7">Family 43 glycosylhydrolase</fullName>
    </submittedName>
</protein>
<evidence type="ECO:0000256" key="1">
    <source>
        <dbReference type="ARBA" id="ARBA00004834"/>
    </source>
</evidence>
<dbReference type="PANTHER" id="PTHR43301:SF3">
    <property type="entry name" value="ARABINAN ENDO-1,5-ALPHA-L-ARABINOSIDASE A-RELATED"/>
    <property type="match status" value="1"/>
</dbReference>
<keyword evidence="3" id="KW-0378">Hydrolase</keyword>
<gene>
    <name evidence="7" type="ORF">PVK37_21605</name>
</gene>
<dbReference type="EMBL" id="CP118615">
    <property type="protein sequence ID" value="WDZ83051.1"/>
    <property type="molecule type" value="Genomic_DNA"/>
</dbReference>